<keyword evidence="1" id="KW-0805">Transcription regulation</keyword>
<dbReference type="PANTHER" id="PTHR31069">
    <property type="entry name" value="OLEATE-ACTIVATED TRANSCRIPTION FACTOR 1-RELATED"/>
    <property type="match status" value="1"/>
</dbReference>
<dbReference type="InterPro" id="IPR036864">
    <property type="entry name" value="Zn2-C6_fun-type_DNA-bd_sf"/>
</dbReference>
<sequence>MGKRNFEGCWTCRSRKVRCGLEKPRCQRCVKANLECGGYDIKLGWSEPLTVDRYNRMATLSMGDNPDSKQSGFLRRHIQVVQFPSHMAYSTFSQVESAIQRIDIWVETKLGRENINRYYKQGPFSVFQFKNKGSQSEIRSSRSRQPSTELKLLPTKKYTPIRSNSESVLSSLDKNQDQPSENSIFSKTNNSWVHYELLDYAKLTIVAIKGVNYHLGEQNMLHILYPKFFPNIDSDDWDADMNVLNKLFVFSKFKEVTVFPLFNKLLNTFKLNVSSFLRVYYSTNYWEKILIPFIYKIFGEFIYLDFKSNIKVTEDDSMTNKINHTKSCIVYSVLCLASVQISNCTKNENDSVNNLNSFELDEFLRLSIELRKLTITILNSHLDEYGDEDEDDTHTRVNASNDLEFEYSELLLLGIVLQIQIDTFFSVFENYDYLYGIGEDLIKSKFLKRENISTLSLYLMSIFKYHHTFYMSTQAITTFNYTMDDEDTKQTYRDIYDGYNLLPGEDVDSDEYEESTDDATTDRTDNSSEKPVHRSIQIKPTISNLITREDDLEDSEPDQSPISFTINFSGNRKRRKVIPKSSSQPPENVAYIPNPMEMGYNHFNSELVYLSIGIPQDLIDLFYNIVQLTNHKNTFKRRKVFPRNFPKICADIEDKLLSWDFSDHWILFSGDHKSGNFISDFHRGLYHNIKSFHNSLIVYFNQLIKNSPPTAFQNNIESTLDHLKELDLLNRSNSQYRFRPSFWQILICASDALDPKIRKQFQEFWLNSDACGVSNYWRAKQIIYEVWKRRDDGETMTWMDMIREWEVVLSLA</sequence>
<dbReference type="Proteomes" id="UP001497600">
    <property type="component" value="Chromosome D"/>
</dbReference>
<keyword evidence="8" id="KW-1185">Reference proteome</keyword>
<organism evidence="7 8">
    <name type="scientific">[Candida] anglica</name>
    <dbReference type="NCBI Taxonomy" id="148631"/>
    <lineage>
        <taxon>Eukaryota</taxon>
        <taxon>Fungi</taxon>
        <taxon>Dikarya</taxon>
        <taxon>Ascomycota</taxon>
        <taxon>Saccharomycotina</taxon>
        <taxon>Pichiomycetes</taxon>
        <taxon>Debaryomycetaceae</taxon>
        <taxon>Kurtzmaniella</taxon>
    </lineage>
</organism>
<proteinExistence type="predicted"/>
<feature type="compositionally biased region" description="Acidic residues" evidence="5">
    <location>
        <begin position="505"/>
        <end position="519"/>
    </location>
</feature>
<evidence type="ECO:0000256" key="4">
    <source>
        <dbReference type="ARBA" id="ARBA00023242"/>
    </source>
</evidence>
<evidence type="ECO:0000313" key="8">
    <source>
        <dbReference type="Proteomes" id="UP001497600"/>
    </source>
</evidence>
<dbReference type="EMBL" id="OZ004256">
    <property type="protein sequence ID" value="CAK7903499.1"/>
    <property type="molecule type" value="Genomic_DNA"/>
</dbReference>
<evidence type="ECO:0000259" key="6">
    <source>
        <dbReference type="PROSITE" id="PS50048"/>
    </source>
</evidence>
<gene>
    <name evidence="7" type="ORF">CAAN4_D04852</name>
</gene>
<evidence type="ECO:0000256" key="5">
    <source>
        <dbReference type="SAM" id="MobiDB-lite"/>
    </source>
</evidence>
<feature type="domain" description="Zn(2)-C6 fungal-type" evidence="6">
    <location>
        <begin position="8"/>
        <end position="36"/>
    </location>
</feature>
<dbReference type="SMART" id="SM00066">
    <property type="entry name" value="GAL4"/>
    <property type="match status" value="1"/>
</dbReference>
<reference evidence="7 8" key="1">
    <citation type="submission" date="2024-01" db="EMBL/GenBank/DDBJ databases">
        <authorList>
            <consortium name="Genoscope - CEA"/>
            <person name="William W."/>
        </authorList>
    </citation>
    <scope>NUCLEOTIDE SEQUENCE [LARGE SCALE GENOMIC DNA]</scope>
    <source>
        <strain evidence="7 8">29B2s-10</strain>
    </source>
</reference>
<feature type="region of interest" description="Disordered" evidence="5">
    <location>
        <begin position="500"/>
        <end position="534"/>
    </location>
</feature>
<dbReference type="PROSITE" id="PS50048">
    <property type="entry name" value="ZN2_CY6_FUNGAL_2"/>
    <property type="match status" value="1"/>
</dbReference>
<dbReference type="InterPro" id="IPR021858">
    <property type="entry name" value="Fun_TF"/>
</dbReference>
<dbReference type="Pfam" id="PF00172">
    <property type="entry name" value="Zn_clus"/>
    <property type="match status" value="1"/>
</dbReference>
<name>A0ABP0EAI6_9ASCO</name>
<dbReference type="InterPro" id="IPR001138">
    <property type="entry name" value="Zn2Cys6_DnaBD"/>
</dbReference>
<dbReference type="Pfam" id="PF11951">
    <property type="entry name" value="Fungal_trans_2"/>
    <property type="match status" value="1"/>
</dbReference>
<dbReference type="CDD" id="cd00067">
    <property type="entry name" value="GAL4"/>
    <property type="match status" value="1"/>
</dbReference>
<dbReference type="SUPFAM" id="SSF57701">
    <property type="entry name" value="Zn2/Cys6 DNA-binding domain"/>
    <property type="match status" value="1"/>
</dbReference>
<evidence type="ECO:0000256" key="3">
    <source>
        <dbReference type="ARBA" id="ARBA00023163"/>
    </source>
</evidence>
<evidence type="ECO:0000313" key="7">
    <source>
        <dbReference type="EMBL" id="CAK7903499.1"/>
    </source>
</evidence>
<dbReference type="InterPro" id="IPR050675">
    <property type="entry name" value="OAF3"/>
</dbReference>
<dbReference type="PROSITE" id="PS00463">
    <property type="entry name" value="ZN2_CY6_FUNGAL_1"/>
    <property type="match status" value="1"/>
</dbReference>
<protein>
    <recommendedName>
        <fullName evidence="6">Zn(2)-C6 fungal-type domain-containing protein</fullName>
    </recommendedName>
</protein>
<evidence type="ECO:0000256" key="2">
    <source>
        <dbReference type="ARBA" id="ARBA00023125"/>
    </source>
</evidence>
<keyword evidence="4" id="KW-0539">Nucleus</keyword>
<dbReference type="Gene3D" id="4.10.240.10">
    <property type="entry name" value="Zn(2)-C6 fungal-type DNA-binding domain"/>
    <property type="match status" value="1"/>
</dbReference>
<dbReference type="PANTHER" id="PTHR31069:SF32">
    <property type="entry name" value="ARGININE METABOLISM REGULATION PROTEIN II"/>
    <property type="match status" value="1"/>
</dbReference>
<feature type="compositionally biased region" description="Basic and acidic residues" evidence="5">
    <location>
        <begin position="520"/>
        <end position="532"/>
    </location>
</feature>
<accession>A0ABP0EAI6</accession>
<keyword evidence="2" id="KW-0238">DNA-binding</keyword>
<keyword evidence="3" id="KW-0804">Transcription</keyword>
<evidence type="ECO:0000256" key="1">
    <source>
        <dbReference type="ARBA" id="ARBA00023015"/>
    </source>
</evidence>